<organism evidence="1 2">
    <name type="scientific">Streptomyces xanthochromogenes</name>
    <dbReference type="NCBI Taxonomy" id="67384"/>
    <lineage>
        <taxon>Bacteria</taxon>
        <taxon>Bacillati</taxon>
        <taxon>Actinomycetota</taxon>
        <taxon>Actinomycetes</taxon>
        <taxon>Kitasatosporales</taxon>
        <taxon>Streptomycetaceae</taxon>
        <taxon>Streptomyces</taxon>
    </lineage>
</organism>
<evidence type="ECO:0008006" key="3">
    <source>
        <dbReference type="Google" id="ProtNLM"/>
    </source>
</evidence>
<evidence type="ECO:0000313" key="1">
    <source>
        <dbReference type="EMBL" id="GGY14244.1"/>
    </source>
</evidence>
<protein>
    <recommendedName>
        <fullName evidence="3">SRPBCC family protein</fullName>
    </recommendedName>
</protein>
<dbReference type="Proteomes" id="UP000600946">
    <property type="component" value="Unassembled WGS sequence"/>
</dbReference>
<gene>
    <name evidence="1" type="ORF">GCM10010326_02060</name>
</gene>
<proteinExistence type="predicted"/>
<accession>A0ABQ2ZIM2</accession>
<evidence type="ECO:0000313" key="2">
    <source>
        <dbReference type="Proteomes" id="UP000600946"/>
    </source>
</evidence>
<sequence>MAQPRRRGPAAGTEHPVNAAGRRPVVVSGSAIRHANRLCEEAVPDASRMSCVGETIRIEVPEAEFLIRLARPTATSTRLRIQAVFRENRPAGGTWWSSWEVDVAALPGSAEVGRALVAELTHSRASFTSALADARWTEAA</sequence>
<name>A0ABQ2ZIM2_9ACTN</name>
<dbReference type="EMBL" id="BMUU01000001">
    <property type="protein sequence ID" value="GGY14244.1"/>
    <property type="molecule type" value="Genomic_DNA"/>
</dbReference>
<reference evidence="2" key="1">
    <citation type="journal article" date="2019" name="Int. J. Syst. Evol. Microbiol.">
        <title>The Global Catalogue of Microorganisms (GCM) 10K type strain sequencing project: providing services to taxonomists for standard genome sequencing and annotation.</title>
        <authorList>
            <consortium name="The Broad Institute Genomics Platform"/>
            <consortium name="The Broad Institute Genome Sequencing Center for Infectious Disease"/>
            <person name="Wu L."/>
            <person name="Ma J."/>
        </authorList>
    </citation>
    <scope>NUCLEOTIDE SEQUENCE [LARGE SCALE GENOMIC DNA]</scope>
    <source>
        <strain evidence="2">JCM 4594</strain>
    </source>
</reference>
<keyword evidence="2" id="KW-1185">Reference proteome</keyword>
<comment type="caution">
    <text evidence="1">The sequence shown here is derived from an EMBL/GenBank/DDBJ whole genome shotgun (WGS) entry which is preliminary data.</text>
</comment>